<evidence type="ECO:0000313" key="3">
    <source>
        <dbReference type="Proteomes" id="UP000807469"/>
    </source>
</evidence>
<gene>
    <name evidence="2" type="ORF">BDN70DRAFT_838345</name>
</gene>
<name>A0A9P5YXV5_9AGAR</name>
<evidence type="ECO:0008006" key="4">
    <source>
        <dbReference type="Google" id="ProtNLM"/>
    </source>
</evidence>
<feature type="coiled-coil region" evidence="1">
    <location>
        <begin position="37"/>
        <end position="71"/>
    </location>
</feature>
<evidence type="ECO:0000256" key="1">
    <source>
        <dbReference type="SAM" id="Coils"/>
    </source>
</evidence>
<organism evidence="2 3">
    <name type="scientific">Pholiota conissans</name>
    <dbReference type="NCBI Taxonomy" id="109636"/>
    <lineage>
        <taxon>Eukaryota</taxon>
        <taxon>Fungi</taxon>
        <taxon>Dikarya</taxon>
        <taxon>Basidiomycota</taxon>
        <taxon>Agaricomycotina</taxon>
        <taxon>Agaricomycetes</taxon>
        <taxon>Agaricomycetidae</taxon>
        <taxon>Agaricales</taxon>
        <taxon>Agaricineae</taxon>
        <taxon>Strophariaceae</taxon>
        <taxon>Pholiota</taxon>
    </lineage>
</organism>
<protein>
    <recommendedName>
        <fullName evidence="4">F-box domain-containing protein</fullName>
    </recommendedName>
</protein>
<dbReference type="OrthoDB" id="3365698at2759"/>
<comment type="caution">
    <text evidence="2">The sequence shown here is derived from an EMBL/GenBank/DDBJ whole genome shotgun (WGS) entry which is preliminary data.</text>
</comment>
<dbReference type="EMBL" id="MU155273">
    <property type="protein sequence ID" value="KAF9477073.1"/>
    <property type="molecule type" value="Genomic_DNA"/>
</dbReference>
<dbReference type="Proteomes" id="UP000807469">
    <property type="component" value="Unassembled WGS sequence"/>
</dbReference>
<keyword evidence="3" id="KW-1185">Reference proteome</keyword>
<dbReference type="AlphaFoldDB" id="A0A9P5YXV5"/>
<proteinExistence type="predicted"/>
<reference evidence="2" key="1">
    <citation type="submission" date="2020-11" db="EMBL/GenBank/DDBJ databases">
        <authorList>
            <consortium name="DOE Joint Genome Institute"/>
            <person name="Ahrendt S."/>
            <person name="Riley R."/>
            <person name="Andreopoulos W."/>
            <person name="Labutti K."/>
            <person name="Pangilinan J."/>
            <person name="Ruiz-Duenas F.J."/>
            <person name="Barrasa J.M."/>
            <person name="Sanchez-Garcia M."/>
            <person name="Camarero S."/>
            <person name="Miyauchi S."/>
            <person name="Serrano A."/>
            <person name="Linde D."/>
            <person name="Babiker R."/>
            <person name="Drula E."/>
            <person name="Ayuso-Fernandez I."/>
            <person name="Pacheco R."/>
            <person name="Padilla G."/>
            <person name="Ferreira P."/>
            <person name="Barriuso J."/>
            <person name="Kellner H."/>
            <person name="Castanera R."/>
            <person name="Alfaro M."/>
            <person name="Ramirez L."/>
            <person name="Pisabarro A.G."/>
            <person name="Kuo A."/>
            <person name="Tritt A."/>
            <person name="Lipzen A."/>
            <person name="He G."/>
            <person name="Yan M."/>
            <person name="Ng V."/>
            <person name="Cullen D."/>
            <person name="Martin F."/>
            <person name="Rosso M.-N."/>
            <person name="Henrissat B."/>
            <person name="Hibbett D."/>
            <person name="Martinez A.T."/>
            <person name="Grigoriev I.V."/>
        </authorList>
    </citation>
    <scope>NUCLEOTIDE SEQUENCE</scope>
    <source>
        <strain evidence="2">CIRM-BRFM 674</strain>
    </source>
</reference>
<keyword evidence="1" id="KW-0175">Coiled coil</keyword>
<accession>A0A9P5YXV5</accession>
<sequence>MATFTSPFSDVVHTNDIPSQQDMEHVKELLLEPRKRLTALDGKISELKRTLSNLETERKALDDEIQAHEHFMAPFRRFPDDILQEIFMACLPEYHNAVMSPEEAPLILTRICRRWRTLSRSTPRLWATLHLVCPDPVLKYNMSFLDAQDQMKYYDNQTEQHCGSVKDWLSLSGSCPLSISFHAPYAQSEPVVWEPYFDILESYSHRWYRLEISIHYRDLAQRIKAIPAMRMPLLSHLHIVFLYQGTEVEGWETTDLFKVPKLQTLDVTQFPQPATILGINIWRNISVLNLIRNGPSDYFWGHKTTLNEAHHIFSQCHQLTHCAIEIFDNPMSAAWSPGVTSISLPFLQSITIFDVCNNLSLLFECFTDMSSIHTTSYHTEFLPSDDRRSPFITLLSRVKSQITRMTTCVSQYTLSDLRDVYSLLPHLTHLTITSERPHVAETPVPFDQDFIDFLAPADGQPPYCPRLQSMDCTFKSLFTVSDSQLISLLKRRMEASNVSCSGVVPLKEFRAVFVRHVQIDVKSHLAKYVENGPLTLSLTYTTRNEIKCRSQYQPHARLLTRDPQSGLVSIIPFQDL</sequence>
<evidence type="ECO:0000313" key="2">
    <source>
        <dbReference type="EMBL" id="KAF9477073.1"/>
    </source>
</evidence>